<dbReference type="Proteomes" id="UP000278807">
    <property type="component" value="Unassembled WGS sequence"/>
</dbReference>
<dbReference type="AlphaFoldDB" id="A0A0R3TNM9"/>
<dbReference type="GO" id="GO:0048255">
    <property type="term" value="P:mRNA stabilization"/>
    <property type="evidence" value="ECO:0007669"/>
    <property type="project" value="InterPro"/>
</dbReference>
<protein>
    <submittedName>
        <fullName evidence="3">Pentatricopeptide repeat-containing protein</fullName>
    </submittedName>
</protein>
<dbReference type="EMBL" id="UZAE01012459">
    <property type="protein sequence ID" value="VDO05242.1"/>
    <property type="molecule type" value="Genomic_DNA"/>
</dbReference>
<dbReference type="STRING" id="102285.A0A0R3TNM9"/>
<dbReference type="WBParaSite" id="HNAJ_0000900401-mRNA-1">
    <property type="protein sequence ID" value="HNAJ_0000900401-mRNA-1"/>
    <property type="gene ID" value="HNAJ_0000900401"/>
</dbReference>
<reference evidence="1 2" key="2">
    <citation type="submission" date="2018-11" db="EMBL/GenBank/DDBJ databases">
        <authorList>
            <consortium name="Pathogen Informatics"/>
        </authorList>
    </citation>
    <scope>NUCLEOTIDE SEQUENCE [LARGE SCALE GENOMIC DNA]</scope>
</reference>
<accession>A0A0R3TNM9</accession>
<name>A0A0R3TNM9_RODNA</name>
<organism evidence="3">
    <name type="scientific">Rodentolepis nana</name>
    <name type="common">Dwarf tapeworm</name>
    <name type="synonym">Hymenolepis nana</name>
    <dbReference type="NCBI Taxonomy" id="102285"/>
    <lineage>
        <taxon>Eukaryota</taxon>
        <taxon>Metazoa</taxon>
        <taxon>Spiralia</taxon>
        <taxon>Lophotrochozoa</taxon>
        <taxon>Platyhelminthes</taxon>
        <taxon>Cestoda</taxon>
        <taxon>Eucestoda</taxon>
        <taxon>Cyclophyllidea</taxon>
        <taxon>Hymenolepididae</taxon>
        <taxon>Rodentolepis</taxon>
    </lineage>
</organism>
<dbReference type="SMART" id="SM00684">
    <property type="entry name" value="DM15"/>
    <property type="match status" value="2"/>
</dbReference>
<dbReference type="OrthoDB" id="340227at2759"/>
<gene>
    <name evidence="1" type="ORF">HNAJ_LOCUS9000</name>
</gene>
<reference evidence="3" key="1">
    <citation type="submission" date="2017-02" db="UniProtKB">
        <authorList>
            <consortium name="WormBaseParasite"/>
        </authorList>
    </citation>
    <scope>IDENTIFICATION</scope>
</reference>
<evidence type="ECO:0000313" key="2">
    <source>
        <dbReference type="Proteomes" id="UP000278807"/>
    </source>
</evidence>
<evidence type="ECO:0000313" key="1">
    <source>
        <dbReference type="EMBL" id="VDO05242.1"/>
    </source>
</evidence>
<dbReference type="GO" id="GO:0000339">
    <property type="term" value="F:RNA cap binding"/>
    <property type="evidence" value="ECO:0007669"/>
    <property type="project" value="InterPro"/>
</dbReference>
<dbReference type="InterPro" id="IPR006607">
    <property type="entry name" value="DM15"/>
</dbReference>
<dbReference type="Pfam" id="PF21071">
    <property type="entry name" value="LARP1_HEAT"/>
    <property type="match status" value="1"/>
</dbReference>
<proteinExistence type="predicted"/>
<keyword evidence="2" id="KW-1185">Reference proteome</keyword>
<sequence length="158" mass="18894">MNVFIRRVKEFVVKRKSIMKRFSGLKAVSYNTLKKEALLERREKGRGHSSLIRYLYSFWSFFLRNNFDLDVYNEFRELAKEDAAVGYRYGLECLFRFYSYGLETKFNPILKLFRLAFSRRKHSETTIRIICMDWKSSGLIKHMPVISSLENTLALDNY</sequence>
<evidence type="ECO:0000313" key="3">
    <source>
        <dbReference type="WBParaSite" id="HNAJ_0000900401-mRNA-1"/>
    </source>
</evidence>